<evidence type="ECO:0000256" key="8">
    <source>
        <dbReference type="ARBA" id="ARBA00047899"/>
    </source>
</evidence>
<evidence type="ECO:0000256" key="7">
    <source>
        <dbReference type="ARBA" id="ARBA00022840"/>
    </source>
</evidence>
<evidence type="ECO:0000256" key="1">
    <source>
        <dbReference type="ARBA" id="ARBA00005505"/>
    </source>
</evidence>
<comment type="caution">
    <text evidence="11">The sequence shown here is derived from an EMBL/GenBank/DDBJ whole genome shotgun (WGS) entry which is preliminary data.</text>
</comment>
<sequence length="268" mass="31033">MRFSCWSGFQREKQMVGSVIVCYIVDGGLRAATPPSYQPRCPLGFVGTDYPAVQNGRWCWKGIVASSNMQMIQYSENKCSNTLNNFVIFYVQKKQRLLQGPVFLTDTLIYVVSDLHIIPFLQIIMKQLVEAGIHLQHADIFHRDIKAENILIETNSEVPRVYLIDFGLSCFDKRRTFELFCGTIDHIPPEFDRHRTYSAGPTTVWQLGVLLFELLHNKMFKTSSFLQNELKICKRLSKKCKDILTKCLTINQEERPTLEELLCHPWFS</sequence>
<evidence type="ECO:0000256" key="5">
    <source>
        <dbReference type="ARBA" id="ARBA00022741"/>
    </source>
</evidence>
<dbReference type="InterPro" id="IPR011009">
    <property type="entry name" value="Kinase-like_dom_sf"/>
</dbReference>
<dbReference type="PROSITE" id="PS00108">
    <property type="entry name" value="PROTEIN_KINASE_ST"/>
    <property type="match status" value="1"/>
</dbReference>
<keyword evidence="7" id="KW-0067">ATP-binding</keyword>
<dbReference type="Gene3D" id="1.10.510.10">
    <property type="entry name" value="Transferase(Phosphotransferase) domain 1"/>
    <property type="match status" value="1"/>
</dbReference>
<keyword evidence="5" id="KW-0547">Nucleotide-binding</keyword>
<evidence type="ECO:0000259" key="10">
    <source>
        <dbReference type="PROSITE" id="PS50011"/>
    </source>
</evidence>
<dbReference type="InterPro" id="IPR051138">
    <property type="entry name" value="PIM_Ser/Thr_kinase"/>
</dbReference>
<dbReference type="EMBL" id="JAHRIP010035040">
    <property type="protein sequence ID" value="MEQ2293897.1"/>
    <property type="molecule type" value="Genomic_DNA"/>
</dbReference>
<evidence type="ECO:0000256" key="2">
    <source>
        <dbReference type="ARBA" id="ARBA00012513"/>
    </source>
</evidence>
<dbReference type="PANTHER" id="PTHR22984">
    <property type="entry name" value="SERINE/THREONINE-PROTEIN KINASE PIM"/>
    <property type="match status" value="1"/>
</dbReference>
<dbReference type="SMART" id="SM00220">
    <property type="entry name" value="S_TKc"/>
    <property type="match status" value="1"/>
</dbReference>
<keyword evidence="4" id="KW-0808">Transferase</keyword>
<dbReference type="PANTHER" id="PTHR22984:SF11">
    <property type="entry name" value="AURORA KINASE-RELATED"/>
    <property type="match status" value="1"/>
</dbReference>
<proteinExistence type="inferred from homology"/>
<keyword evidence="6" id="KW-0418">Kinase</keyword>
<evidence type="ECO:0000256" key="3">
    <source>
        <dbReference type="ARBA" id="ARBA00022527"/>
    </source>
</evidence>
<comment type="catalytic activity">
    <reaction evidence="9">
        <text>L-seryl-[protein] + ATP = O-phospho-L-seryl-[protein] + ADP + H(+)</text>
        <dbReference type="Rhea" id="RHEA:17989"/>
        <dbReference type="Rhea" id="RHEA-COMP:9863"/>
        <dbReference type="Rhea" id="RHEA-COMP:11604"/>
        <dbReference type="ChEBI" id="CHEBI:15378"/>
        <dbReference type="ChEBI" id="CHEBI:29999"/>
        <dbReference type="ChEBI" id="CHEBI:30616"/>
        <dbReference type="ChEBI" id="CHEBI:83421"/>
        <dbReference type="ChEBI" id="CHEBI:456216"/>
        <dbReference type="EC" id="2.7.11.1"/>
    </reaction>
</comment>
<evidence type="ECO:0000256" key="9">
    <source>
        <dbReference type="ARBA" id="ARBA00048679"/>
    </source>
</evidence>
<evidence type="ECO:0000256" key="4">
    <source>
        <dbReference type="ARBA" id="ARBA00022679"/>
    </source>
</evidence>
<organism evidence="11 12">
    <name type="scientific">Ameca splendens</name>
    <dbReference type="NCBI Taxonomy" id="208324"/>
    <lineage>
        <taxon>Eukaryota</taxon>
        <taxon>Metazoa</taxon>
        <taxon>Chordata</taxon>
        <taxon>Craniata</taxon>
        <taxon>Vertebrata</taxon>
        <taxon>Euteleostomi</taxon>
        <taxon>Actinopterygii</taxon>
        <taxon>Neopterygii</taxon>
        <taxon>Teleostei</taxon>
        <taxon>Neoteleostei</taxon>
        <taxon>Acanthomorphata</taxon>
        <taxon>Ovalentaria</taxon>
        <taxon>Atherinomorphae</taxon>
        <taxon>Cyprinodontiformes</taxon>
        <taxon>Goodeidae</taxon>
        <taxon>Ameca</taxon>
    </lineage>
</organism>
<dbReference type="EC" id="2.7.11.1" evidence="2"/>
<dbReference type="PROSITE" id="PS50011">
    <property type="entry name" value="PROTEIN_KINASE_DOM"/>
    <property type="match status" value="1"/>
</dbReference>
<name>A0ABV0YJY8_9TELE</name>
<evidence type="ECO:0000313" key="12">
    <source>
        <dbReference type="Proteomes" id="UP001469553"/>
    </source>
</evidence>
<evidence type="ECO:0000313" key="11">
    <source>
        <dbReference type="EMBL" id="MEQ2293897.1"/>
    </source>
</evidence>
<accession>A0ABV0YJY8</accession>
<protein>
    <recommendedName>
        <fullName evidence="2">non-specific serine/threonine protein kinase</fullName>
        <ecNumber evidence="2">2.7.11.1</ecNumber>
    </recommendedName>
</protein>
<comment type="catalytic activity">
    <reaction evidence="8">
        <text>L-threonyl-[protein] + ATP = O-phospho-L-threonyl-[protein] + ADP + H(+)</text>
        <dbReference type="Rhea" id="RHEA:46608"/>
        <dbReference type="Rhea" id="RHEA-COMP:11060"/>
        <dbReference type="Rhea" id="RHEA-COMP:11605"/>
        <dbReference type="ChEBI" id="CHEBI:15378"/>
        <dbReference type="ChEBI" id="CHEBI:30013"/>
        <dbReference type="ChEBI" id="CHEBI:30616"/>
        <dbReference type="ChEBI" id="CHEBI:61977"/>
        <dbReference type="ChEBI" id="CHEBI:456216"/>
        <dbReference type="EC" id="2.7.11.1"/>
    </reaction>
</comment>
<dbReference type="Proteomes" id="UP001469553">
    <property type="component" value="Unassembled WGS sequence"/>
</dbReference>
<feature type="domain" description="Protein kinase" evidence="10">
    <location>
        <begin position="1"/>
        <end position="267"/>
    </location>
</feature>
<evidence type="ECO:0000256" key="6">
    <source>
        <dbReference type="ARBA" id="ARBA00022777"/>
    </source>
</evidence>
<dbReference type="InterPro" id="IPR000719">
    <property type="entry name" value="Prot_kinase_dom"/>
</dbReference>
<dbReference type="Pfam" id="PF00069">
    <property type="entry name" value="Pkinase"/>
    <property type="match status" value="1"/>
</dbReference>
<gene>
    <name evidence="11" type="ORF">AMECASPLE_038119</name>
</gene>
<dbReference type="InterPro" id="IPR008271">
    <property type="entry name" value="Ser/Thr_kinase_AS"/>
</dbReference>
<keyword evidence="12" id="KW-1185">Reference proteome</keyword>
<keyword evidence="3" id="KW-0723">Serine/threonine-protein kinase</keyword>
<reference evidence="11 12" key="1">
    <citation type="submission" date="2021-06" db="EMBL/GenBank/DDBJ databases">
        <authorList>
            <person name="Palmer J.M."/>
        </authorList>
    </citation>
    <scope>NUCLEOTIDE SEQUENCE [LARGE SCALE GENOMIC DNA]</scope>
    <source>
        <strain evidence="11 12">AS_MEX2019</strain>
        <tissue evidence="11">Muscle</tissue>
    </source>
</reference>
<comment type="similarity">
    <text evidence="1">Belongs to the protein kinase superfamily. CAMK Ser/Thr protein kinase family. PIM subfamily.</text>
</comment>
<dbReference type="SUPFAM" id="SSF56112">
    <property type="entry name" value="Protein kinase-like (PK-like)"/>
    <property type="match status" value="1"/>
</dbReference>